<evidence type="ECO:0000256" key="3">
    <source>
        <dbReference type="ARBA" id="ARBA00023163"/>
    </source>
</evidence>
<dbReference type="Pfam" id="PF07702">
    <property type="entry name" value="UTRA"/>
    <property type="match status" value="1"/>
</dbReference>
<dbReference type="PROSITE" id="PS50949">
    <property type="entry name" value="HTH_GNTR"/>
    <property type="match status" value="1"/>
</dbReference>
<dbReference type="SUPFAM" id="SSF64288">
    <property type="entry name" value="Chorismate lyase-like"/>
    <property type="match status" value="1"/>
</dbReference>
<reference evidence="5 6" key="1">
    <citation type="submission" date="2023-11" db="EMBL/GenBank/DDBJ databases">
        <title>Scandinavium wanjuensis sp. nov., isolated from lettuce South Korea.</title>
        <authorList>
            <person name="Park J."/>
            <person name="Park S."/>
            <person name="Oh K.K."/>
            <person name="Cho G.S."/>
            <person name="Franz C.M.A.P."/>
        </authorList>
    </citation>
    <scope>NUCLEOTIDE SEQUENCE [LARGE SCALE GENOMIC DNA]</scope>
    <source>
        <strain evidence="5 6">V105_6</strain>
    </source>
</reference>
<dbReference type="PRINTS" id="PR00035">
    <property type="entry name" value="HTHGNTR"/>
</dbReference>
<sequence length="245" mass="27752">MMQKVHKYIEIKERIKSDILNHVYKKGESIPSERELASLYGVTRVTVQKAMDNLVQEGFIERIHGKGMFVLKNSATNVYLLNNETSDSILGFSREFQGRVSVSSQLLAFSLIQADATLAQHLEIPAGDNVWFIRRIRLLDGNPVLVEDSNIPQRVIATIPETTLKEGSLYGYIEEYTGKKIKDADSIIEAALFDNELASLLNITPGQPMLKITEVTRLADKTAFNYSISYNRADIFRVKNLRIER</sequence>
<dbReference type="InterPro" id="IPR028978">
    <property type="entry name" value="Chorismate_lyase_/UTRA_dom_sf"/>
</dbReference>
<dbReference type="CDD" id="cd07377">
    <property type="entry name" value="WHTH_GntR"/>
    <property type="match status" value="1"/>
</dbReference>
<proteinExistence type="predicted"/>
<dbReference type="Pfam" id="PF00392">
    <property type="entry name" value="GntR"/>
    <property type="match status" value="1"/>
</dbReference>
<evidence type="ECO:0000313" key="6">
    <source>
        <dbReference type="Proteomes" id="UP001275664"/>
    </source>
</evidence>
<dbReference type="RefSeq" id="WP_319785420.1">
    <property type="nucleotide sequence ID" value="NZ_JAWXRD010000002.1"/>
</dbReference>
<dbReference type="PANTHER" id="PTHR44846:SF17">
    <property type="entry name" value="GNTR-FAMILY TRANSCRIPTIONAL REGULATOR"/>
    <property type="match status" value="1"/>
</dbReference>
<evidence type="ECO:0000313" key="5">
    <source>
        <dbReference type="EMBL" id="MDX6039276.1"/>
    </source>
</evidence>
<dbReference type="InterPro" id="IPR036390">
    <property type="entry name" value="WH_DNA-bd_sf"/>
</dbReference>
<dbReference type="SUPFAM" id="SSF46785">
    <property type="entry name" value="Winged helix' DNA-binding domain"/>
    <property type="match status" value="1"/>
</dbReference>
<comment type="caution">
    <text evidence="5">The sequence shown here is derived from an EMBL/GenBank/DDBJ whole genome shotgun (WGS) entry which is preliminary data.</text>
</comment>
<dbReference type="PANTHER" id="PTHR44846">
    <property type="entry name" value="MANNOSYL-D-GLYCERATE TRANSPORT/METABOLISM SYSTEM REPRESSOR MNGR-RELATED"/>
    <property type="match status" value="1"/>
</dbReference>
<evidence type="ECO:0000256" key="1">
    <source>
        <dbReference type="ARBA" id="ARBA00023015"/>
    </source>
</evidence>
<dbReference type="EMBL" id="JAWXRD010000002">
    <property type="protein sequence ID" value="MDX6039276.1"/>
    <property type="molecule type" value="Genomic_DNA"/>
</dbReference>
<keyword evidence="1" id="KW-0805">Transcription regulation</keyword>
<dbReference type="SMART" id="SM00866">
    <property type="entry name" value="UTRA"/>
    <property type="match status" value="1"/>
</dbReference>
<feature type="domain" description="HTH gntR-type" evidence="4">
    <location>
        <begin position="5"/>
        <end position="73"/>
    </location>
</feature>
<accession>A0ABU4QJ06</accession>
<keyword evidence="2" id="KW-0238">DNA-binding</keyword>
<evidence type="ECO:0000259" key="4">
    <source>
        <dbReference type="PROSITE" id="PS50949"/>
    </source>
</evidence>
<keyword evidence="3" id="KW-0804">Transcription</keyword>
<protein>
    <submittedName>
        <fullName evidence="5">GntR family transcriptional regulator</fullName>
    </submittedName>
</protein>
<evidence type="ECO:0000256" key="2">
    <source>
        <dbReference type="ARBA" id="ARBA00023125"/>
    </source>
</evidence>
<dbReference type="InterPro" id="IPR036388">
    <property type="entry name" value="WH-like_DNA-bd_sf"/>
</dbReference>
<organism evidence="5 6">
    <name type="scientific">Scandinavium lactucae</name>
    <dbReference type="NCBI Taxonomy" id="3095028"/>
    <lineage>
        <taxon>Bacteria</taxon>
        <taxon>Pseudomonadati</taxon>
        <taxon>Pseudomonadota</taxon>
        <taxon>Gammaproteobacteria</taxon>
        <taxon>Enterobacterales</taxon>
        <taxon>Enterobacteriaceae</taxon>
        <taxon>Scandinavium</taxon>
    </lineage>
</organism>
<dbReference type="Gene3D" id="1.10.10.10">
    <property type="entry name" value="Winged helix-like DNA-binding domain superfamily/Winged helix DNA-binding domain"/>
    <property type="match status" value="1"/>
</dbReference>
<dbReference type="InterPro" id="IPR050679">
    <property type="entry name" value="Bact_HTH_transcr_reg"/>
</dbReference>
<dbReference type="Gene3D" id="3.40.1410.10">
    <property type="entry name" value="Chorismate lyase-like"/>
    <property type="match status" value="1"/>
</dbReference>
<keyword evidence="6" id="KW-1185">Reference proteome</keyword>
<name>A0ABU4QJ06_9ENTR</name>
<dbReference type="InterPro" id="IPR000524">
    <property type="entry name" value="Tscrpt_reg_HTH_GntR"/>
</dbReference>
<gene>
    <name evidence="5" type="ORF">SIK69_03580</name>
</gene>
<dbReference type="Proteomes" id="UP001275664">
    <property type="component" value="Unassembled WGS sequence"/>
</dbReference>
<dbReference type="SMART" id="SM00345">
    <property type="entry name" value="HTH_GNTR"/>
    <property type="match status" value="1"/>
</dbReference>
<dbReference type="InterPro" id="IPR011663">
    <property type="entry name" value="UTRA"/>
</dbReference>